<dbReference type="Gramene" id="PHT72191">
    <property type="protein sequence ID" value="PHT72191"/>
    <property type="gene ID" value="T459_22976"/>
</dbReference>
<accession>A0A2G2YRE6</accession>
<proteinExistence type="predicted"/>
<dbReference type="EMBL" id="AYRZ02000009">
    <property type="protein sequence ID" value="PHT72191.1"/>
    <property type="molecule type" value="Genomic_DNA"/>
</dbReference>
<dbReference type="AlphaFoldDB" id="A0A2G2YRE6"/>
<protein>
    <submittedName>
        <fullName evidence="1">Uncharacterized protein</fullName>
    </submittedName>
</protein>
<keyword evidence="2" id="KW-1185">Reference proteome</keyword>
<organism evidence="1 2">
    <name type="scientific">Capsicum annuum</name>
    <name type="common">Capsicum pepper</name>
    <dbReference type="NCBI Taxonomy" id="4072"/>
    <lineage>
        <taxon>Eukaryota</taxon>
        <taxon>Viridiplantae</taxon>
        <taxon>Streptophyta</taxon>
        <taxon>Embryophyta</taxon>
        <taxon>Tracheophyta</taxon>
        <taxon>Spermatophyta</taxon>
        <taxon>Magnoliopsida</taxon>
        <taxon>eudicotyledons</taxon>
        <taxon>Gunneridae</taxon>
        <taxon>Pentapetalae</taxon>
        <taxon>asterids</taxon>
        <taxon>lamiids</taxon>
        <taxon>Solanales</taxon>
        <taxon>Solanaceae</taxon>
        <taxon>Solanoideae</taxon>
        <taxon>Capsiceae</taxon>
        <taxon>Capsicum</taxon>
    </lineage>
</organism>
<evidence type="ECO:0000313" key="2">
    <source>
        <dbReference type="Proteomes" id="UP000222542"/>
    </source>
</evidence>
<reference evidence="1 2" key="1">
    <citation type="journal article" date="2014" name="Nat. Genet.">
        <title>Genome sequence of the hot pepper provides insights into the evolution of pungency in Capsicum species.</title>
        <authorList>
            <person name="Kim S."/>
            <person name="Park M."/>
            <person name="Yeom S.I."/>
            <person name="Kim Y.M."/>
            <person name="Lee J.M."/>
            <person name="Lee H.A."/>
            <person name="Seo E."/>
            <person name="Choi J."/>
            <person name="Cheong K."/>
            <person name="Kim K.T."/>
            <person name="Jung K."/>
            <person name="Lee G.W."/>
            <person name="Oh S.K."/>
            <person name="Bae C."/>
            <person name="Kim S.B."/>
            <person name="Lee H.Y."/>
            <person name="Kim S.Y."/>
            <person name="Kim M.S."/>
            <person name="Kang B.C."/>
            <person name="Jo Y.D."/>
            <person name="Yang H.B."/>
            <person name="Jeong H.J."/>
            <person name="Kang W.H."/>
            <person name="Kwon J.K."/>
            <person name="Shin C."/>
            <person name="Lim J.Y."/>
            <person name="Park J.H."/>
            <person name="Huh J.H."/>
            <person name="Kim J.S."/>
            <person name="Kim B.D."/>
            <person name="Cohen O."/>
            <person name="Paran I."/>
            <person name="Suh M.C."/>
            <person name="Lee S.B."/>
            <person name="Kim Y.K."/>
            <person name="Shin Y."/>
            <person name="Noh S.J."/>
            <person name="Park J."/>
            <person name="Seo Y.S."/>
            <person name="Kwon S.Y."/>
            <person name="Kim H.A."/>
            <person name="Park J.M."/>
            <person name="Kim H.J."/>
            <person name="Choi S.B."/>
            <person name="Bosland P.W."/>
            <person name="Reeves G."/>
            <person name="Jo S.H."/>
            <person name="Lee B.W."/>
            <person name="Cho H.T."/>
            <person name="Choi H.S."/>
            <person name="Lee M.S."/>
            <person name="Yu Y."/>
            <person name="Do Choi Y."/>
            <person name="Park B.S."/>
            <person name="van Deynze A."/>
            <person name="Ashrafi H."/>
            <person name="Hill T."/>
            <person name="Kim W.T."/>
            <person name="Pai H.S."/>
            <person name="Ahn H.K."/>
            <person name="Yeam I."/>
            <person name="Giovannoni J.J."/>
            <person name="Rose J.K."/>
            <person name="Sorensen I."/>
            <person name="Lee S.J."/>
            <person name="Kim R.W."/>
            <person name="Choi I.Y."/>
            <person name="Choi B.S."/>
            <person name="Lim J.S."/>
            <person name="Lee Y.H."/>
            <person name="Choi D."/>
        </authorList>
    </citation>
    <scope>NUCLEOTIDE SEQUENCE [LARGE SCALE GENOMIC DNA]</scope>
    <source>
        <strain evidence="2">cv. CM334</strain>
    </source>
</reference>
<reference evidence="1 2" key="2">
    <citation type="journal article" date="2017" name="Genome Biol.">
        <title>New reference genome sequences of hot pepper reveal the massive evolution of plant disease-resistance genes by retroduplication.</title>
        <authorList>
            <person name="Kim S."/>
            <person name="Park J."/>
            <person name="Yeom S.I."/>
            <person name="Kim Y.M."/>
            <person name="Seo E."/>
            <person name="Kim K.T."/>
            <person name="Kim M.S."/>
            <person name="Lee J.M."/>
            <person name="Cheong K."/>
            <person name="Shin H.S."/>
            <person name="Kim S.B."/>
            <person name="Han K."/>
            <person name="Lee J."/>
            <person name="Park M."/>
            <person name="Lee H.A."/>
            <person name="Lee H.Y."/>
            <person name="Lee Y."/>
            <person name="Oh S."/>
            <person name="Lee J.H."/>
            <person name="Choi E."/>
            <person name="Choi E."/>
            <person name="Lee S.E."/>
            <person name="Jeon J."/>
            <person name="Kim H."/>
            <person name="Choi G."/>
            <person name="Song H."/>
            <person name="Lee J."/>
            <person name="Lee S.C."/>
            <person name="Kwon J.K."/>
            <person name="Lee H.Y."/>
            <person name="Koo N."/>
            <person name="Hong Y."/>
            <person name="Kim R.W."/>
            <person name="Kang W.H."/>
            <person name="Huh J.H."/>
            <person name="Kang B.C."/>
            <person name="Yang T.J."/>
            <person name="Lee Y.H."/>
            <person name="Bennetzen J.L."/>
            <person name="Choi D."/>
        </authorList>
    </citation>
    <scope>NUCLEOTIDE SEQUENCE [LARGE SCALE GENOMIC DNA]</scope>
    <source>
        <strain evidence="2">cv. CM334</strain>
    </source>
</reference>
<name>A0A2G2YRE6_CAPAN</name>
<gene>
    <name evidence="1" type="ORF">T459_22976</name>
</gene>
<evidence type="ECO:0000313" key="1">
    <source>
        <dbReference type="EMBL" id="PHT72191.1"/>
    </source>
</evidence>
<dbReference type="Proteomes" id="UP000222542">
    <property type="component" value="Unassembled WGS sequence"/>
</dbReference>
<comment type="caution">
    <text evidence="1">The sequence shown here is derived from an EMBL/GenBank/DDBJ whole genome shotgun (WGS) entry which is preliminary data.</text>
</comment>
<sequence length="149" mass="16875">MTRMKTSPRLQKHIQLSGMGSTLAYVNDAYHWICMSGNYSEVSRTYSLVSFSISNEMYREILLPEQILRLKGNITIGISILDGRLCAYSTDAHQNDWRICKASPKYRFADGEVLFWSIYLQGDGAHSFRTSRGPFGLCDGLHDIKSLAI</sequence>